<proteinExistence type="predicted"/>
<dbReference type="Proteomes" id="UP000030669">
    <property type="component" value="Unassembled WGS sequence"/>
</dbReference>
<keyword evidence="2" id="KW-1185">Reference proteome</keyword>
<dbReference type="HOGENOM" id="CLU_041570_0_0_1"/>
<evidence type="ECO:0000313" key="2">
    <source>
        <dbReference type="Proteomes" id="UP000030669"/>
    </source>
</evidence>
<reference evidence="1 2" key="1">
    <citation type="journal article" date="2012" name="Science">
        <title>The Paleozoic origin of enzymatic lignin decomposition reconstructed from 31 fungal genomes.</title>
        <authorList>
            <person name="Floudas D."/>
            <person name="Binder M."/>
            <person name="Riley R."/>
            <person name="Barry K."/>
            <person name="Blanchette R.A."/>
            <person name="Henrissat B."/>
            <person name="Martinez A.T."/>
            <person name="Otillar R."/>
            <person name="Spatafora J.W."/>
            <person name="Yadav J.S."/>
            <person name="Aerts A."/>
            <person name="Benoit I."/>
            <person name="Boyd A."/>
            <person name="Carlson A."/>
            <person name="Copeland A."/>
            <person name="Coutinho P.M."/>
            <person name="de Vries R.P."/>
            <person name="Ferreira P."/>
            <person name="Findley K."/>
            <person name="Foster B."/>
            <person name="Gaskell J."/>
            <person name="Glotzer D."/>
            <person name="Gorecki P."/>
            <person name="Heitman J."/>
            <person name="Hesse C."/>
            <person name="Hori C."/>
            <person name="Igarashi K."/>
            <person name="Jurgens J.A."/>
            <person name="Kallen N."/>
            <person name="Kersten P."/>
            <person name="Kohler A."/>
            <person name="Kuees U."/>
            <person name="Kumar T.K.A."/>
            <person name="Kuo A."/>
            <person name="LaButti K."/>
            <person name="Larrondo L.F."/>
            <person name="Lindquist E."/>
            <person name="Ling A."/>
            <person name="Lombard V."/>
            <person name="Lucas S."/>
            <person name="Lundell T."/>
            <person name="Martin R."/>
            <person name="McLaughlin D.J."/>
            <person name="Morgenstern I."/>
            <person name="Morin E."/>
            <person name="Murat C."/>
            <person name="Nagy L.G."/>
            <person name="Nolan M."/>
            <person name="Ohm R.A."/>
            <person name="Patyshakuliyeva A."/>
            <person name="Rokas A."/>
            <person name="Ruiz-Duenas F.J."/>
            <person name="Sabat G."/>
            <person name="Salamov A."/>
            <person name="Samejima M."/>
            <person name="Schmutz J."/>
            <person name="Slot J.C."/>
            <person name="St John F."/>
            <person name="Stenlid J."/>
            <person name="Sun H."/>
            <person name="Sun S."/>
            <person name="Syed K."/>
            <person name="Tsang A."/>
            <person name="Wiebenga A."/>
            <person name="Young D."/>
            <person name="Pisabarro A."/>
            <person name="Eastwood D.C."/>
            <person name="Martin F."/>
            <person name="Cullen D."/>
            <person name="Grigoriev I.V."/>
            <person name="Hibbett D.S."/>
        </authorList>
    </citation>
    <scope>NUCLEOTIDE SEQUENCE [LARGE SCALE GENOMIC DNA]</scope>
    <source>
        <strain evidence="1 2">ATCC 11539</strain>
    </source>
</reference>
<dbReference type="OrthoDB" id="3036354at2759"/>
<evidence type="ECO:0008006" key="3">
    <source>
        <dbReference type="Google" id="ProtNLM"/>
    </source>
</evidence>
<dbReference type="KEGG" id="gtr:GLOTRDRAFT_141548"/>
<dbReference type="GeneID" id="19304809"/>
<dbReference type="eggNOG" id="ENOG502R1C8">
    <property type="taxonomic scope" value="Eukaryota"/>
</dbReference>
<dbReference type="SUPFAM" id="SSF52047">
    <property type="entry name" value="RNI-like"/>
    <property type="match status" value="1"/>
</dbReference>
<dbReference type="AlphaFoldDB" id="S7R7L3"/>
<dbReference type="InterPro" id="IPR032675">
    <property type="entry name" value="LRR_dom_sf"/>
</dbReference>
<gene>
    <name evidence="1" type="ORF">GLOTRDRAFT_141548</name>
</gene>
<dbReference type="Gene3D" id="3.80.10.10">
    <property type="entry name" value="Ribonuclease Inhibitor"/>
    <property type="match status" value="1"/>
</dbReference>
<name>S7R7L3_GLOTA</name>
<evidence type="ECO:0000313" key="1">
    <source>
        <dbReference type="EMBL" id="EPQ50365.1"/>
    </source>
</evidence>
<accession>S7R7L3</accession>
<sequence length="418" mass="48365">MSCRYLYSILRDTHLQYRDIRSPLCKPVLWSRLARDDMRASLTRSLTILPENVFNDMQSVISDYLPMEERVPEEYRECSPVDNGRNSDVPRRREVLHGHEQNLIAALKRMTNLRQFRWFRMPPPVSEGKDDLWTMLNSLGTVEELHVLDLQDLKSSGWRSVVETPSFLSFQGLTFLDLRTDVADRAEDDPDLDPLLRMLVNCPRLKSLRVHLQLFSQVVAADAEILVQEGRWPQLTSLYLEGFSCQPDSLSAFLSHHEALRELRLSCMMPGYRWRDLSLPQGSLPNLCTLECHSPTAAALLRDPQVAPNLASLRGIDLSDTVRLNDYFLLDYEYDEPEFGEPDVHKERPSPWKAELLEAIRAHPRITSIEVDKKPTAAQIRELRQVAPQLKELSFCGEYDRKGEHLWHEARFHSPRLV</sequence>
<organism evidence="1 2">
    <name type="scientific">Gloeophyllum trabeum (strain ATCC 11539 / FP-39264 / Madison 617)</name>
    <name type="common">Brown rot fungus</name>
    <dbReference type="NCBI Taxonomy" id="670483"/>
    <lineage>
        <taxon>Eukaryota</taxon>
        <taxon>Fungi</taxon>
        <taxon>Dikarya</taxon>
        <taxon>Basidiomycota</taxon>
        <taxon>Agaricomycotina</taxon>
        <taxon>Agaricomycetes</taxon>
        <taxon>Gloeophyllales</taxon>
        <taxon>Gloeophyllaceae</taxon>
        <taxon>Gloeophyllum</taxon>
    </lineage>
</organism>
<dbReference type="EMBL" id="KB469317">
    <property type="protein sequence ID" value="EPQ50365.1"/>
    <property type="molecule type" value="Genomic_DNA"/>
</dbReference>
<protein>
    <recommendedName>
        <fullName evidence="3">RNI-like protein</fullName>
    </recommendedName>
</protein>
<dbReference type="RefSeq" id="XP_007871199.1">
    <property type="nucleotide sequence ID" value="XM_007873008.1"/>
</dbReference>